<evidence type="ECO:0000313" key="1">
    <source>
        <dbReference type="EMBL" id="AKG90991.1"/>
    </source>
</evidence>
<dbReference type="Gene3D" id="3.90.280.10">
    <property type="entry name" value="PEBP-like"/>
    <property type="match status" value="1"/>
</dbReference>
<dbReference type="InterPro" id="IPR008914">
    <property type="entry name" value="PEBP"/>
</dbReference>
<sequence>MEKGTLSVTSSFKNGGEIPKKYTCDGVNINPPLVIGGVSDKAKSLVIIADDPDAPMGTFTHWIAWNIPVTDRIPEGVPKAGAVSKPVRMVQGVNDFGKVGYDGPCPPRGEKHRYFFRVYALDTMLDLEPGADRKELESAMKGHVIQYGEIMGMYGRS</sequence>
<proteinExistence type="predicted"/>
<dbReference type="PATRIC" id="fig|113653.22.peg.1698"/>
<dbReference type="InterPro" id="IPR036610">
    <property type="entry name" value="PEBP-like_sf"/>
</dbReference>
<dbReference type="AlphaFoldDB" id="A0A0F7DBF3"/>
<accession>A0A0F7DBF3</accession>
<dbReference type="EMBL" id="CP011267">
    <property type="protein sequence ID" value="AKG90991.1"/>
    <property type="molecule type" value="Genomic_DNA"/>
</dbReference>
<organism evidence="1 2">
    <name type="scientific">Geoglobus ahangari</name>
    <dbReference type="NCBI Taxonomy" id="113653"/>
    <lineage>
        <taxon>Archaea</taxon>
        <taxon>Methanobacteriati</taxon>
        <taxon>Methanobacteriota</taxon>
        <taxon>Archaeoglobi</taxon>
        <taxon>Archaeoglobales</taxon>
        <taxon>Archaeoglobaceae</taxon>
        <taxon>Geoglobus</taxon>
    </lineage>
</organism>
<reference evidence="1 2" key="1">
    <citation type="submission" date="2015-04" db="EMBL/GenBank/DDBJ databases">
        <title>The complete genome sequence of the hyperthermophilic, obligate iron-reducing archaeon Geoglobus ahangari strain 234T.</title>
        <authorList>
            <person name="Manzella M.P."/>
            <person name="Holmes D.E."/>
            <person name="Rocheleau J.M."/>
            <person name="Chung A."/>
            <person name="Reguera G."/>
            <person name="Kashefi K."/>
        </authorList>
    </citation>
    <scope>NUCLEOTIDE SEQUENCE [LARGE SCALE GENOMIC DNA]</scope>
    <source>
        <strain evidence="1 2">234</strain>
    </source>
</reference>
<keyword evidence="2" id="KW-1185">Reference proteome</keyword>
<dbReference type="Proteomes" id="UP000034723">
    <property type="component" value="Chromosome"/>
</dbReference>
<protein>
    <submittedName>
        <fullName evidence="1">Phospholipid-binding protein, PBP family</fullName>
    </submittedName>
</protein>
<dbReference type="Pfam" id="PF01161">
    <property type="entry name" value="PBP"/>
    <property type="match status" value="1"/>
</dbReference>
<dbReference type="STRING" id="113653.GAH_01727"/>
<dbReference type="SUPFAM" id="SSF49777">
    <property type="entry name" value="PEBP-like"/>
    <property type="match status" value="1"/>
</dbReference>
<dbReference type="PANTHER" id="PTHR30289">
    <property type="entry name" value="UNCHARACTERIZED PROTEIN YBCL-RELATED"/>
    <property type="match status" value="1"/>
</dbReference>
<dbReference type="InParanoid" id="A0A0F7DBF3"/>
<dbReference type="PANTHER" id="PTHR30289:SF1">
    <property type="entry name" value="PEBP (PHOSPHATIDYLETHANOLAMINE-BINDING PROTEIN) FAMILY PROTEIN"/>
    <property type="match status" value="1"/>
</dbReference>
<gene>
    <name evidence="1" type="ORF">GAH_01727</name>
</gene>
<dbReference type="InterPro" id="IPR005247">
    <property type="entry name" value="YbhB_YbcL/LppC-like"/>
</dbReference>
<evidence type="ECO:0000313" key="2">
    <source>
        <dbReference type="Proteomes" id="UP000034723"/>
    </source>
</evidence>
<dbReference type="NCBIfam" id="TIGR00481">
    <property type="entry name" value="YbhB/YbcL family Raf kinase inhibitor-like protein"/>
    <property type="match status" value="1"/>
</dbReference>
<dbReference type="KEGG" id="gah:GAH_01727"/>
<dbReference type="HOGENOM" id="CLU_083918_3_0_2"/>
<name>A0A0F7DBF3_9EURY</name>
<dbReference type="CDD" id="cd00865">
    <property type="entry name" value="PEBP_bact_arch"/>
    <property type="match status" value="1"/>
</dbReference>